<dbReference type="InterPro" id="IPR015424">
    <property type="entry name" value="PyrdxlP-dep_Trfase"/>
</dbReference>
<dbReference type="GO" id="GO:0030170">
    <property type="term" value="F:pyridoxal phosphate binding"/>
    <property type="evidence" value="ECO:0007669"/>
    <property type="project" value="InterPro"/>
</dbReference>
<keyword evidence="6" id="KW-1185">Reference proteome</keyword>
<name>A0A2J6T535_9HELO</name>
<dbReference type="GO" id="GO:0008483">
    <property type="term" value="F:transaminase activity"/>
    <property type="evidence" value="ECO:0007669"/>
    <property type="project" value="InterPro"/>
</dbReference>
<dbReference type="NCBIfam" id="NF005685">
    <property type="entry name" value="PRK07483.1"/>
    <property type="match status" value="1"/>
</dbReference>
<dbReference type="SUPFAM" id="SSF53383">
    <property type="entry name" value="PLP-dependent transferases"/>
    <property type="match status" value="1"/>
</dbReference>
<dbReference type="EMBL" id="KZ613828">
    <property type="protein sequence ID" value="PMD58134.1"/>
    <property type="molecule type" value="Genomic_DNA"/>
</dbReference>
<dbReference type="OrthoDB" id="5419315at2759"/>
<keyword evidence="5" id="KW-0808">Transferase</keyword>
<comment type="similarity">
    <text evidence="1 3">Belongs to the class-III pyridoxal-phosphate-dependent aminotransferase family.</text>
</comment>
<dbReference type="Proteomes" id="UP000235371">
    <property type="component" value="Unassembled WGS sequence"/>
</dbReference>
<dbReference type="STRING" id="1095630.A0A2J6T535"/>
<organism evidence="5 6">
    <name type="scientific">Hyaloscypha bicolor E</name>
    <dbReference type="NCBI Taxonomy" id="1095630"/>
    <lineage>
        <taxon>Eukaryota</taxon>
        <taxon>Fungi</taxon>
        <taxon>Dikarya</taxon>
        <taxon>Ascomycota</taxon>
        <taxon>Pezizomycotina</taxon>
        <taxon>Leotiomycetes</taxon>
        <taxon>Helotiales</taxon>
        <taxon>Hyaloscyphaceae</taxon>
        <taxon>Hyaloscypha</taxon>
        <taxon>Hyaloscypha bicolor</taxon>
    </lineage>
</organism>
<dbReference type="Pfam" id="PF00202">
    <property type="entry name" value="Aminotran_3"/>
    <property type="match status" value="1"/>
</dbReference>
<dbReference type="PANTHER" id="PTHR43094:SF1">
    <property type="entry name" value="AMINOTRANSFERASE CLASS-III"/>
    <property type="match status" value="1"/>
</dbReference>
<dbReference type="CDD" id="cd00610">
    <property type="entry name" value="OAT_like"/>
    <property type="match status" value="1"/>
</dbReference>
<protein>
    <submittedName>
        <fullName evidence="5">PLP-dependent transferase</fullName>
    </submittedName>
</protein>
<feature type="region of interest" description="Disordered" evidence="4">
    <location>
        <begin position="1"/>
        <end position="22"/>
    </location>
</feature>
<proteinExistence type="inferred from homology"/>
<keyword evidence="2 3" id="KW-0663">Pyridoxal phosphate</keyword>
<dbReference type="InParanoid" id="A0A2J6T535"/>
<sequence>MSPSALTDLDQHDRVPAAPSNGVHLPNGHLSTTVLNGHARTAFLLDRNLHKSFPVVERGSGSYLYLKDGRVIFDATSGAAVSCLGHGNKRVFKAISAILSTGIPYLASTFWACEVVEELCKKLIDGTGGKMARVYLTGSGSEAMEAAIKLARQVFYENDPATRRVNFITREGSYHGNTIGALAMSGHPVRRAPYEPFLMDNVHHVSACNAYRQRADGESDSSFVARKATELEAKFQELGPETVIGFVAEPVVGAALGCVPSVPGYLKAMRDVCHKHGALFILDEVMSGMGRCGTLHAWQNEDVVPDLQTVGKGLGGGYQPVAAVFISSRVVNTLLNGSGQFVHGQTYQGMPVQAAAALEVQRIVEEENLVGNVKRQGLYLEKCLRSRLADHPNVGDIRGRGLFWGLEFVKDKATKEPFDPRLGVAQRVHDTAISAPFNMTMYPGTGTVDGFRGDHVILAPAYNVTEEDIEHIAQVTSNVVHQVFRKLGSL</sequence>
<evidence type="ECO:0000256" key="4">
    <source>
        <dbReference type="SAM" id="MobiDB-lite"/>
    </source>
</evidence>
<evidence type="ECO:0000313" key="5">
    <source>
        <dbReference type="EMBL" id="PMD58134.1"/>
    </source>
</evidence>
<dbReference type="RefSeq" id="XP_024735038.1">
    <property type="nucleotide sequence ID" value="XM_024875095.1"/>
</dbReference>
<gene>
    <name evidence="5" type="ORF">K444DRAFT_532667</name>
</gene>
<evidence type="ECO:0000313" key="6">
    <source>
        <dbReference type="Proteomes" id="UP000235371"/>
    </source>
</evidence>
<dbReference type="InterPro" id="IPR015422">
    <property type="entry name" value="PyrdxlP-dep_Trfase_small"/>
</dbReference>
<dbReference type="PANTHER" id="PTHR43094">
    <property type="entry name" value="AMINOTRANSFERASE"/>
    <property type="match status" value="1"/>
</dbReference>
<evidence type="ECO:0000256" key="2">
    <source>
        <dbReference type="ARBA" id="ARBA00022898"/>
    </source>
</evidence>
<reference evidence="5 6" key="1">
    <citation type="submission" date="2016-04" db="EMBL/GenBank/DDBJ databases">
        <title>A degradative enzymes factory behind the ericoid mycorrhizal symbiosis.</title>
        <authorList>
            <consortium name="DOE Joint Genome Institute"/>
            <person name="Martino E."/>
            <person name="Morin E."/>
            <person name="Grelet G."/>
            <person name="Kuo A."/>
            <person name="Kohler A."/>
            <person name="Daghino S."/>
            <person name="Barry K."/>
            <person name="Choi C."/>
            <person name="Cichocki N."/>
            <person name="Clum A."/>
            <person name="Copeland A."/>
            <person name="Hainaut M."/>
            <person name="Haridas S."/>
            <person name="Labutti K."/>
            <person name="Lindquist E."/>
            <person name="Lipzen A."/>
            <person name="Khouja H.-R."/>
            <person name="Murat C."/>
            <person name="Ohm R."/>
            <person name="Olson A."/>
            <person name="Spatafora J."/>
            <person name="Veneault-Fourrey C."/>
            <person name="Henrissat B."/>
            <person name="Grigoriev I."/>
            <person name="Martin F."/>
            <person name="Perotto S."/>
        </authorList>
    </citation>
    <scope>NUCLEOTIDE SEQUENCE [LARGE SCALE GENOMIC DNA]</scope>
    <source>
        <strain evidence="5 6">E</strain>
    </source>
</reference>
<dbReference type="InterPro" id="IPR005814">
    <property type="entry name" value="Aminotrans_3"/>
</dbReference>
<accession>A0A2J6T535</accession>
<evidence type="ECO:0000256" key="1">
    <source>
        <dbReference type="ARBA" id="ARBA00008954"/>
    </source>
</evidence>
<dbReference type="GeneID" id="36583175"/>
<dbReference type="Gene3D" id="3.40.640.10">
    <property type="entry name" value="Type I PLP-dependent aspartate aminotransferase-like (Major domain)"/>
    <property type="match status" value="1"/>
</dbReference>
<dbReference type="InterPro" id="IPR015421">
    <property type="entry name" value="PyrdxlP-dep_Trfase_major"/>
</dbReference>
<dbReference type="Gene3D" id="3.90.1150.10">
    <property type="entry name" value="Aspartate Aminotransferase, domain 1"/>
    <property type="match status" value="1"/>
</dbReference>
<dbReference type="GO" id="GO:0005829">
    <property type="term" value="C:cytosol"/>
    <property type="evidence" value="ECO:0007669"/>
    <property type="project" value="TreeGrafter"/>
</dbReference>
<evidence type="ECO:0000256" key="3">
    <source>
        <dbReference type="RuleBase" id="RU003560"/>
    </source>
</evidence>
<dbReference type="AlphaFoldDB" id="A0A2J6T535"/>